<dbReference type="SUPFAM" id="SSF48179">
    <property type="entry name" value="6-phosphogluconate dehydrogenase C-terminal domain-like"/>
    <property type="match status" value="1"/>
</dbReference>
<feature type="domain" description="6-phosphogluconate dehydrogenase NADP-binding" evidence="4">
    <location>
        <begin position="5"/>
        <end position="164"/>
    </location>
</feature>
<gene>
    <name evidence="6" type="ORF">DSCW_08350</name>
</gene>
<dbReference type="SUPFAM" id="SSF51735">
    <property type="entry name" value="NAD(P)-binding Rossmann-fold domains"/>
    <property type="match status" value="1"/>
</dbReference>
<dbReference type="InterPro" id="IPR029154">
    <property type="entry name" value="HIBADH-like_NADP-bd"/>
</dbReference>
<dbReference type="AlphaFoldDB" id="A0A5K7YXT3"/>
<evidence type="ECO:0000256" key="3">
    <source>
        <dbReference type="PIRSR" id="PIRSR000103-1"/>
    </source>
</evidence>
<dbReference type="InterPro" id="IPR013328">
    <property type="entry name" value="6PGD_dom2"/>
</dbReference>
<evidence type="ECO:0000256" key="1">
    <source>
        <dbReference type="ARBA" id="ARBA00023002"/>
    </source>
</evidence>
<protein>
    <submittedName>
        <fullName evidence="6">3-hydroxyisobutyrate dehydrogenase</fullName>
    </submittedName>
</protein>
<name>A0A5K7YXT3_9BACT</name>
<keyword evidence="7" id="KW-1185">Reference proteome</keyword>
<evidence type="ECO:0000313" key="7">
    <source>
        <dbReference type="Proteomes" id="UP000427769"/>
    </source>
</evidence>
<dbReference type="PANTHER" id="PTHR43060:SF15">
    <property type="entry name" value="3-HYDROXYISOBUTYRATE DEHYDROGENASE-LIKE 1, MITOCHONDRIAL-RELATED"/>
    <property type="match status" value="1"/>
</dbReference>
<dbReference type="OrthoDB" id="9777604at2"/>
<dbReference type="GO" id="GO:0016491">
    <property type="term" value="F:oxidoreductase activity"/>
    <property type="evidence" value="ECO:0007669"/>
    <property type="project" value="UniProtKB-KW"/>
</dbReference>
<dbReference type="Proteomes" id="UP000427769">
    <property type="component" value="Chromosome"/>
</dbReference>
<evidence type="ECO:0000256" key="2">
    <source>
        <dbReference type="ARBA" id="ARBA00023027"/>
    </source>
</evidence>
<evidence type="ECO:0000259" key="4">
    <source>
        <dbReference type="Pfam" id="PF03446"/>
    </source>
</evidence>
<organism evidence="6 7">
    <name type="scientific">Desulfosarcina widdelii</name>
    <dbReference type="NCBI Taxonomy" id="947919"/>
    <lineage>
        <taxon>Bacteria</taxon>
        <taxon>Pseudomonadati</taxon>
        <taxon>Thermodesulfobacteriota</taxon>
        <taxon>Desulfobacteria</taxon>
        <taxon>Desulfobacterales</taxon>
        <taxon>Desulfosarcinaceae</taxon>
        <taxon>Desulfosarcina</taxon>
    </lineage>
</organism>
<feature type="active site" evidence="3">
    <location>
        <position position="173"/>
    </location>
</feature>
<dbReference type="InterPro" id="IPR006115">
    <property type="entry name" value="6PGDH_NADP-bd"/>
</dbReference>
<proteinExistence type="predicted"/>
<dbReference type="Pfam" id="PF14833">
    <property type="entry name" value="NAD_binding_11"/>
    <property type="match status" value="1"/>
</dbReference>
<keyword evidence="1" id="KW-0560">Oxidoreductase</keyword>
<reference evidence="6 7" key="1">
    <citation type="submission" date="2019-11" db="EMBL/GenBank/DDBJ databases">
        <title>Comparative genomics of hydrocarbon-degrading Desulfosarcina strains.</title>
        <authorList>
            <person name="Watanabe M."/>
            <person name="Kojima H."/>
            <person name="Fukui M."/>
        </authorList>
    </citation>
    <scope>NUCLEOTIDE SEQUENCE [LARGE SCALE GENOMIC DNA]</scope>
    <source>
        <strain evidence="6 7">PP31</strain>
    </source>
</reference>
<dbReference type="GO" id="GO:0050661">
    <property type="term" value="F:NADP binding"/>
    <property type="evidence" value="ECO:0007669"/>
    <property type="project" value="InterPro"/>
</dbReference>
<accession>A0A5K7YXT3</accession>
<dbReference type="Gene3D" id="1.10.1040.10">
    <property type="entry name" value="N-(1-d-carboxylethyl)-l-norvaline Dehydrogenase, domain 2"/>
    <property type="match status" value="1"/>
</dbReference>
<keyword evidence="2" id="KW-0520">NAD</keyword>
<evidence type="ECO:0000259" key="5">
    <source>
        <dbReference type="Pfam" id="PF14833"/>
    </source>
</evidence>
<evidence type="ECO:0000313" key="6">
    <source>
        <dbReference type="EMBL" id="BBO73418.1"/>
    </source>
</evidence>
<dbReference type="InterPro" id="IPR036291">
    <property type="entry name" value="NAD(P)-bd_dom_sf"/>
</dbReference>
<dbReference type="EMBL" id="AP021875">
    <property type="protein sequence ID" value="BBO73418.1"/>
    <property type="molecule type" value="Genomic_DNA"/>
</dbReference>
<dbReference type="Gene3D" id="3.40.50.720">
    <property type="entry name" value="NAD(P)-binding Rossmann-like Domain"/>
    <property type="match status" value="1"/>
</dbReference>
<sequence length="297" mass="31735">MTTQNIGWIGTGVMGLSMCGHLIDAGHRLTVFNRTREKTSPLLEKGAAWAETPEQVARSSDIVFTMVGFPEDVNEVILGDDGVLAGAKPGDTVVDMTTSSPDLARTIYQQCQAKSVLALDAPVSGGDVGARQASLAIMVGGDQPVFDAMRPLLEIMGKTISLMGAAGAGQHTKMTNQILIAGTMIGVVESLLYASRMGMDAHRVIDVIGKGAASSWSINNQGRRIADGDFDPGFYIKHFVKDMGIALEESKRMRLSLPGLALVHQFYVAAMAMGWENLGTQGLYKVLEAMSRQPSFV</sequence>
<dbReference type="RefSeq" id="WP_155302528.1">
    <property type="nucleotide sequence ID" value="NZ_AP021875.1"/>
</dbReference>
<feature type="domain" description="3-hydroxyisobutyrate dehydrogenase-like NAD-binding" evidence="5">
    <location>
        <begin position="167"/>
        <end position="286"/>
    </location>
</feature>
<dbReference type="Pfam" id="PF03446">
    <property type="entry name" value="NAD_binding_2"/>
    <property type="match status" value="1"/>
</dbReference>
<dbReference type="PANTHER" id="PTHR43060">
    <property type="entry name" value="3-HYDROXYISOBUTYRATE DEHYDROGENASE-LIKE 1, MITOCHONDRIAL-RELATED"/>
    <property type="match status" value="1"/>
</dbReference>
<dbReference type="InterPro" id="IPR008927">
    <property type="entry name" value="6-PGluconate_DH-like_C_sf"/>
</dbReference>
<dbReference type="PIRSF" id="PIRSF000103">
    <property type="entry name" value="HIBADH"/>
    <property type="match status" value="1"/>
</dbReference>
<dbReference type="InterPro" id="IPR015815">
    <property type="entry name" value="HIBADH-related"/>
</dbReference>
<dbReference type="KEGG" id="dwd:DSCW_08350"/>
<dbReference type="GO" id="GO:0051287">
    <property type="term" value="F:NAD binding"/>
    <property type="evidence" value="ECO:0007669"/>
    <property type="project" value="InterPro"/>
</dbReference>